<sequence length="119" mass="13105">MAVCKCDSGLVNSGIPNCVTGFERIVKLFFVYQVATDGTSNGIPCTQTIDEAYLTSKLNETDPSKRWYPTGKISTITEVRNDPTTETIDNVDLIVEKGSRTFNGFFVDTATSSPTYLKF</sequence>
<reference evidence="1" key="1">
    <citation type="journal article" date="2014" name="Front. Microbiol.">
        <title>High frequency of phylogenetically diverse reductive dehalogenase-homologous genes in deep subseafloor sedimentary metagenomes.</title>
        <authorList>
            <person name="Kawai M."/>
            <person name="Futagami T."/>
            <person name="Toyoda A."/>
            <person name="Takaki Y."/>
            <person name="Nishi S."/>
            <person name="Hori S."/>
            <person name="Arai W."/>
            <person name="Tsubouchi T."/>
            <person name="Morono Y."/>
            <person name="Uchiyama I."/>
            <person name="Ito T."/>
            <person name="Fujiyama A."/>
            <person name="Inagaki F."/>
            <person name="Takami H."/>
        </authorList>
    </citation>
    <scope>NUCLEOTIDE SEQUENCE</scope>
    <source>
        <strain evidence="1">Expedition CK06-06</strain>
    </source>
</reference>
<dbReference type="EMBL" id="BART01025759">
    <property type="protein sequence ID" value="GAH04165.1"/>
    <property type="molecule type" value="Genomic_DNA"/>
</dbReference>
<organism evidence="1">
    <name type="scientific">marine sediment metagenome</name>
    <dbReference type="NCBI Taxonomy" id="412755"/>
    <lineage>
        <taxon>unclassified sequences</taxon>
        <taxon>metagenomes</taxon>
        <taxon>ecological metagenomes</taxon>
    </lineage>
</organism>
<dbReference type="AlphaFoldDB" id="X1D7A3"/>
<proteinExistence type="predicted"/>
<gene>
    <name evidence="1" type="ORF">S01H4_46143</name>
</gene>
<comment type="caution">
    <text evidence="1">The sequence shown here is derived from an EMBL/GenBank/DDBJ whole genome shotgun (WGS) entry which is preliminary data.</text>
</comment>
<accession>X1D7A3</accession>
<protein>
    <submittedName>
        <fullName evidence="1">Uncharacterized protein</fullName>
    </submittedName>
</protein>
<evidence type="ECO:0000313" key="1">
    <source>
        <dbReference type="EMBL" id="GAH04165.1"/>
    </source>
</evidence>
<feature type="non-terminal residue" evidence="1">
    <location>
        <position position="119"/>
    </location>
</feature>
<name>X1D7A3_9ZZZZ</name>